<evidence type="ECO:0000313" key="2">
    <source>
        <dbReference type="Proteomes" id="UP001338137"/>
    </source>
</evidence>
<accession>A0ABU6FWF4</accession>
<comment type="caution">
    <text evidence="1">The sequence shown here is derived from an EMBL/GenBank/DDBJ whole genome shotgun (WGS) entry which is preliminary data.</text>
</comment>
<name>A0ABU6FWF4_9BACL</name>
<keyword evidence="2" id="KW-1185">Reference proteome</keyword>
<dbReference type="Proteomes" id="UP001338137">
    <property type="component" value="Unassembled WGS sequence"/>
</dbReference>
<sequence>MFERTKKGLSSLLAAVLVFGTVFMAAVPNAVYADEPGFAGGAGSESDPYAIQTADQLNLGYVIC</sequence>
<gene>
    <name evidence="1" type="ORF">P4I72_03790</name>
</gene>
<evidence type="ECO:0000313" key="1">
    <source>
        <dbReference type="EMBL" id="MEC0226235.1"/>
    </source>
</evidence>
<protein>
    <submittedName>
        <fullName evidence="1">Uncharacterized protein</fullName>
    </submittedName>
</protein>
<organism evidence="1 2">
    <name type="scientific">Paenibacillus alba</name>
    <dbReference type="NCBI Taxonomy" id="1197127"/>
    <lineage>
        <taxon>Bacteria</taxon>
        <taxon>Bacillati</taxon>
        <taxon>Bacillota</taxon>
        <taxon>Bacilli</taxon>
        <taxon>Bacillales</taxon>
        <taxon>Paenibacillaceae</taxon>
        <taxon>Paenibacillus</taxon>
    </lineage>
</organism>
<proteinExistence type="predicted"/>
<dbReference type="EMBL" id="JARLKY010000009">
    <property type="protein sequence ID" value="MEC0226235.1"/>
    <property type="molecule type" value="Genomic_DNA"/>
</dbReference>
<dbReference type="RefSeq" id="WP_326070631.1">
    <property type="nucleotide sequence ID" value="NZ_JARLKY010000009.1"/>
</dbReference>
<reference evidence="1 2" key="1">
    <citation type="submission" date="2023-03" db="EMBL/GenBank/DDBJ databases">
        <title>Bacillus Genome Sequencing.</title>
        <authorList>
            <person name="Dunlap C."/>
        </authorList>
    </citation>
    <scope>NUCLEOTIDE SEQUENCE [LARGE SCALE GENOMIC DNA]</scope>
    <source>
        <strain evidence="1 2">BD-533</strain>
    </source>
</reference>